<evidence type="ECO:0008006" key="3">
    <source>
        <dbReference type="Google" id="ProtNLM"/>
    </source>
</evidence>
<accession>A0ABN1C4P1</accession>
<reference evidence="1 2" key="1">
    <citation type="journal article" date="2019" name="Int. J. Syst. Evol. Microbiol.">
        <title>The Global Catalogue of Microorganisms (GCM) 10K type strain sequencing project: providing services to taxonomists for standard genome sequencing and annotation.</title>
        <authorList>
            <consortium name="The Broad Institute Genomics Platform"/>
            <consortium name="The Broad Institute Genome Sequencing Center for Infectious Disease"/>
            <person name="Wu L."/>
            <person name="Ma J."/>
        </authorList>
    </citation>
    <scope>NUCLEOTIDE SEQUENCE [LARGE SCALE GENOMIC DNA]</scope>
    <source>
        <strain evidence="1 2">JCM 10303</strain>
    </source>
</reference>
<evidence type="ECO:0000313" key="2">
    <source>
        <dbReference type="Proteomes" id="UP001500729"/>
    </source>
</evidence>
<protein>
    <recommendedName>
        <fullName evidence="3">DUF2116 family Zn-ribbon domain-containing protein</fullName>
    </recommendedName>
</protein>
<sequence>MSILLDRADDRTGPALCALCERPLATSPSDDFCSESCQQKWHAANKVDQSITRGKRPAA</sequence>
<dbReference type="RefSeq" id="WP_009949553.1">
    <property type="nucleotide sequence ID" value="NZ_BAAAGS010000003.1"/>
</dbReference>
<proteinExistence type="predicted"/>
<gene>
    <name evidence="1" type="ORF">GCM10009533_07890</name>
</gene>
<dbReference type="EMBL" id="BAAAGS010000003">
    <property type="protein sequence ID" value="GAA0511436.1"/>
    <property type="molecule type" value="Genomic_DNA"/>
</dbReference>
<evidence type="ECO:0000313" key="1">
    <source>
        <dbReference type="EMBL" id="GAA0511436.1"/>
    </source>
</evidence>
<keyword evidence="2" id="KW-1185">Reference proteome</keyword>
<comment type="caution">
    <text evidence="1">The sequence shown here is derived from an EMBL/GenBank/DDBJ whole genome shotgun (WGS) entry which is preliminary data.</text>
</comment>
<dbReference type="Proteomes" id="UP001500729">
    <property type="component" value="Unassembled WGS sequence"/>
</dbReference>
<organism evidence="1 2">
    <name type="scientific">Saccharopolyspora erythraea</name>
    <name type="common">Streptomyces erythraeus</name>
    <dbReference type="NCBI Taxonomy" id="1836"/>
    <lineage>
        <taxon>Bacteria</taxon>
        <taxon>Bacillati</taxon>
        <taxon>Actinomycetota</taxon>
        <taxon>Actinomycetes</taxon>
        <taxon>Pseudonocardiales</taxon>
        <taxon>Pseudonocardiaceae</taxon>
        <taxon>Saccharopolyspora</taxon>
    </lineage>
</organism>
<name>A0ABN1C4P1_SACER</name>